<accession>A0AAX6MAR1</accession>
<dbReference type="Pfam" id="PF01709">
    <property type="entry name" value="Transcrip_reg"/>
    <property type="match status" value="1"/>
</dbReference>
<dbReference type="EMBL" id="JBANMG010000008">
    <property type="protein sequence ID" value="KAK6949735.1"/>
    <property type="molecule type" value="Genomic_DNA"/>
</dbReference>
<gene>
    <name evidence="3" type="ORF">Daesc_008056</name>
</gene>
<dbReference type="Proteomes" id="UP001369815">
    <property type="component" value="Unassembled WGS sequence"/>
</dbReference>
<dbReference type="InterPro" id="IPR048300">
    <property type="entry name" value="TACO1_YebC-like_2nd/3rd_dom"/>
</dbReference>
<sequence>MSTRVFVLPSRSFAPRSTAFAICAQCRRSFASSAVLNSGHNRWSKIRHEKGAADAKKNTQRSGFAKNLTLWSRYADGARYSVWAGPESQFAASRRDRSRKERYLERDGSETYKPQKIYSNEDRGLAGMPKANIDIAIARGQGKSSSGVGLEAMTLEVMIPPAVAMVIEIETDNKQRVLQDLRSLVKKHRGTVTPTAFLFDRLGRSVLKGDPEVDEEKFDDVMMIAVDAGAEDVQQDKSGNVVVWTQPHETHQKAQDLSRELQTEIISSEIVWSPSGDKVKLDDEEAATNIAAFLTALQEYPDVQGV</sequence>
<dbReference type="InterPro" id="IPR002876">
    <property type="entry name" value="Transcrip_reg_TACO1-like"/>
</dbReference>
<feature type="domain" description="TACO1/YebC-like second and third" evidence="2">
    <location>
        <begin position="151"/>
        <end position="306"/>
    </location>
</feature>
<dbReference type="InterPro" id="IPR029072">
    <property type="entry name" value="YebC-like"/>
</dbReference>
<dbReference type="Gene3D" id="1.10.10.200">
    <property type="match status" value="1"/>
</dbReference>
<dbReference type="GO" id="GO:0005739">
    <property type="term" value="C:mitochondrion"/>
    <property type="evidence" value="ECO:0007669"/>
    <property type="project" value="TreeGrafter"/>
</dbReference>
<evidence type="ECO:0000313" key="4">
    <source>
        <dbReference type="Proteomes" id="UP001369815"/>
    </source>
</evidence>
<evidence type="ECO:0000256" key="1">
    <source>
        <dbReference type="ARBA" id="ARBA00008724"/>
    </source>
</evidence>
<dbReference type="Gene3D" id="3.30.70.980">
    <property type="match status" value="2"/>
</dbReference>
<organism evidence="3 4">
    <name type="scientific">Daldinia eschscholtzii</name>
    <dbReference type="NCBI Taxonomy" id="292717"/>
    <lineage>
        <taxon>Eukaryota</taxon>
        <taxon>Fungi</taxon>
        <taxon>Dikarya</taxon>
        <taxon>Ascomycota</taxon>
        <taxon>Pezizomycotina</taxon>
        <taxon>Sordariomycetes</taxon>
        <taxon>Xylariomycetidae</taxon>
        <taxon>Xylariales</taxon>
        <taxon>Hypoxylaceae</taxon>
        <taxon>Daldinia</taxon>
    </lineage>
</organism>
<comment type="similarity">
    <text evidence="1">Belongs to the TACO1 family.</text>
</comment>
<evidence type="ECO:0000259" key="2">
    <source>
        <dbReference type="Pfam" id="PF01709"/>
    </source>
</evidence>
<comment type="caution">
    <text evidence="3">The sequence shown here is derived from an EMBL/GenBank/DDBJ whole genome shotgun (WGS) entry which is preliminary data.</text>
</comment>
<dbReference type="InterPro" id="IPR026564">
    <property type="entry name" value="Transcrip_reg_TACO1-like_dom3"/>
</dbReference>
<reference evidence="3 4" key="1">
    <citation type="journal article" date="2024" name="Front Chem Biol">
        <title>Unveiling the potential of Daldinia eschscholtzii MFLUCC 19-0629 through bioactivity and bioinformatics studies for enhanced sustainable agriculture production.</title>
        <authorList>
            <person name="Brooks S."/>
            <person name="Weaver J.A."/>
            <person name="Klomchit A."/>
            <person name="Alharthi S.A."/>
            <person name="Onlamun T."/>
            <person name="Nurani R."/>
            <person name="Vong T.K."/>
            <person name="Alberti F."/>
            <person name="Greco C."/>
        </authorList>
    </citation>
    <scope>NUCLEOTIDE SEQUENCE [LARGE SCALE GENOMIC DNA]</scope>
    <source>
        <strain evidence="3">MFLUCC 19-0629</strain>
    </source>
</reference>
<dbReference type="PANTHER" id="PTHR12532:SF0">
    <property type="entry name" value="TRANSLATIONAL ACTIVATOR OF CYTOCHROME C OXIDASE 1"/>
    <property type="match status" value="1"/>
</dbReference>
<evidence type="ECO:0000313" key="3">
    <source>
        <dbReference type="EMBL" id="KAK6949735.1"/>
    </source>
</evidence>
<dbReference type="InterPro" id="IPR017856">
    <property type="entry name" value="Integrase-like_N"/>
</dbReference>
<protein>
    <recommendedName>
        <fullName evidence="2">TACO1/YebC-like second and third domain-containing protein</fullName>
    </recommendedName>
</protein>
<dbReference type="PANTHER" id="PTHR12532">
    <property type="entry name" value="TRANSLATIONAL ACTIVATOR OF CYTOCHROME C OXIDASE 1"/>
    <property type="match status" value="1"/>
</dbReference>
<proteinExistence type="inferred from homology"/>
<dbReference type="AlphaFoldDB" id="A0AAX6MAR1"/>
<name>A0AAX6MAR1_9PEZI</name>
<keyword evidence="4" id="KW-1185">Reference proteome</keyword>
<dbReference type="SUPFAM" id="SSF75625">
    <property type="entry name" value="YebC-like"/>
    <property type="match status" value="1"/>
</dbReference>